<feature type="compositionally biased region" description="Basic and acidic residues" evidence="1">
    <location>
        <begin position="134"/>
        <end position="152"/>
    </location>
</feature>
<comment type="caution">
    <text evidence="2">The sequence shown here is derived from an EMBL/GenBank/DDBJ whole genome shotgun (WGS) entry which is preliminary data.</text>
</comment>
<name>A0ABP8V2G4_9GAMM</name>
<evidence type="ECO:0000256" key="1">
    <source>
        <dbReference type="SAM" id="MobiDB-lite"/>
    </source>
</evidence>
<dbReference type="EMBL" id="BAABFL010000365">
    <property type="protein sequence ID" value="GAA4650126.1"/>
    <property type="molecule type" value="Genomic_DNA"/>
</dbReference>
<evidence type="ECO:0000313" key="2">
    <source>
        <dbReference type="EMBL" id="GAA4650126.1"/>
    </source>
</evidence>
<proteinExistence type="predicted"/>
<feature type="region of interest" description="Disordered" evidence="1">
    <location>
        <begin position="101"/>
        <end position="160"/>
    </location>
</feature>
<reference evidence="3" key="1">
    <citation type="journal article" date="2019" name="Int. J. Syst. Evol. Microbiol.">
        <title>The Global Catalogue of Microorganisms (GCM) 10K type strain sequencing project: providing services to taxonomists for standard genome sequencing and annotation.</title>
        <authorList>
            <consortium name="The Broad Institute Genomics Platform"/>
            <consortium name="The Broad Institute Genome Sequencing Center for Infectious Disease"/>
            <person name="Wu L."/>
            <person name="Ma J."/>
        </authorList>
    </citation>
    <scope>NUCLEOTIDE SEQUENCE [LARGE SCALE GENOMIC DNA]</scope>
    <source>
        <strain evidence="3">JCM 17805</strain>
    </source>
</reference>
<accession>A0ABP8V2G4</accession>
<evidence type="ECO:0000313" key="3">
    <source>
        <dbReference type="Proteomes" id="UP001500604"/>
    </source>
</evidence>
<feature type="compositionally biased region" description="Basic residues" evidence="1">
    <location>
        <begin position="117"/>
        <end position="129"/>
    </location>
</feature>
<organism evidence="2 3">
    <name type="scientific">Kistimonas scapharcae</name>
    <dbReference type="NCBI Taxonomy" id="1036133"/>
    <lineage>
        <taxon>Bacteria</taxon>
        <taxon>Pseudomonadati</taxon>
        <taxon>Pseudomonadota</taxon>
        <taxon>Gammaproteobacteria</taxon>
        <taxon>Oceanospirillales</taxon>
        <taxon>Endozoicomonadaceae</taxon>
        <taxon>Kistimonas</taxon>
    </lineage>
</organism>
<gene>
    <name evidence="2" type="ORF">GCM10023116_24090</name>
</gene>
<dbReference type="Proteomes" id="UP001500604">
    <property type="component" value="Unassembled WGS sequence"/>
</dbReference>
<keyword evidence="3" id="KW-1185">Reference proteome</keyword>
<protein>
    <submittedName>
        <fullName evidence="2">Uncharacterized protein</fullName>
    </submittedName>
</protein>
<sequence length="160" mass="18118">MKYAELDFRFVRHLLSSLNEIGPYQFYIDARDKKSFEINLAGSIVVVEDAESALISLMFATKRLGLADDVKRIMNGYRNRQGHSLSLSDISGLERLLRIAPAGEQAETSPAWEQKPQRRRSHHHGKRQPYRGNKAADESKSSPKFNDVDKQLADALSQFG</sequence>
<dbReference type="RefSeq" id="WP_345196221.1">
    <property type="nucleotide sequence ID" value="NZ_BAABFL010000365.1"/>
</dbReference>